<evidence type="ECO:0000256" key="4">
    <source>
        <dbReference type="ARBA" id="ARBA00022989"/>
    </source>
</evidence>
<keyword evidence="3 6" id="KW-0812">Transmembrane</keyword>
<evidence type="ECO:0000256" key="6">
    <source>
        <dbReference type="SAM" id="Phobius"/>
    </source>
</evidence>
<protein>
    <submittedName>
        <fullName evidence="7">Uncharacterized protein</fullName>
    </submittedName>
</protein>
<evidence type="ECO:0000313" key="8">
    <source>
        <dbReference type="Proteomes" id="UP001497480"/>
    </source>
</evidence>
<name>A0AAV1XNG7_LUPLU</name>
<keyword evidence="8" id="KW-1185">Reference proteome</keyword>
<keyword evidence="5 6" id="KW-0472">Membrane</keyword>
<dbReference type="PANTHER" id="PTHR42893:SF46">
    <property type="entry name" value="PROTEIN DETOXIFICATION 44, CHLOROPLASTIC"/>
    <property type="match status" value="1"/>
</dbReference>
<comment type="similarity">
    <text evidence="2">Belongs to the multi antimicrobial extrusion (MATE) (TC 2.A.66.1) family.</text>
</comment>
<evidence type="ECO:0000313" key="7">
    <source>
        <dbReference type="EMBL" id="CAL0323335.1"/>
    </source>
</evidence>
<dbReference type="PANTHER" id="PTHR42893">
    <property type="entry name" value="PROTEIN DETOXIFICATION 44, CHLOROPLASTIC-RELATED"/>
    <property type="match status" value="1"/>
</dbReference>
<feature type="transmembrane region" description="Helical" evidence="6">
    <location>
        <begin position="86"/>
        <end position="104"/>
    </location>
</feature>
<feature type="transmembrane region" description="Helical" evidence="6">
    <location>
        <begin position="21"/>
        <end position="40"/>
    </location>
</feature>
<evidence type="ECO:0000256" key="2">
    <source>
        <dbReference type="ARBA" id="ARBA00010199"/>
    </source>
</evidence>
<evidence type="ECO:0000256" key="3">
    <source>
        <dbReference type="ARBA" id="ARBA00022692"/>
    </source>
</evidence>
<dbReference type="AlphaFoldDB" id="A0AAV1XNG7"/>
<keyword evidence="4 6" id="KW-1133">Transmembrane helix</keyword>
<comment type="subcellular location">
    <subcellularLocation>
        <location evidence="1">Membrane</location>
        <topology evidence="1">Multi-pass membrane protein</topology>
    </subcellularLocation>
</comment>
<dbReference type="GO" id="GO:0016020">
    <property type="term" value="C:membrane"/>
    <property type="evidence" value="ECO:0007669"/>
    <property type="project" value="UniProtKB-SubCell"/>
</dbReference>
<evidence type="ECO:0000256" key="5">
    <source>
        <dbReference type="ARBA" id="ARBA00023136"/>
    </source>
</evidence>
<comment type="caution">
    <text evidence="7">The sequence shown here is derived from an EMBL/GenBank/DDBJ whole genome shotgun (WGS) entry which is preliminary data.</text>
</comment>
<gene>
    <name evidence="7" type="ORF">LLUT_LOCUS24395</name>
</gene>
<reference evidence="7 8" key="1">
    <citation type="submission" date="2024-03" db="EMBL/GenBank/DDBJ databases">
        <authorList>
            <person name="Martinez-Hernandez J."/>
        </authorList>
    </citation>
    <scope>NUCLEOTIDE SEQUENCE [LARGE SCALE GENOMIC DNA]</scope>
</reference>
<evidence type="ECO:0000256" key="1">
    <source>
        <dbReference type="ARBA" id="ARBA00004141"/>
    </source>
</evidence>
<dbReference type="Proteomes" id="UP001497480">
    <property type="component" value="Unassembled WGS sequence"/>
</dbReference>
<sequence length="127" mass="13850">MDTNKKNYPLIRFLNVDLVELAVVGVSLSSSVFNFVWKVFNVPLLNIITSYVAEEQALIRKEDSNQGGDNGNYQNKKVIPSMTTSLALAATLGIAETVALLLGYDTLMHIMGIPVGLAHMPNLICVI</sequence>
<dbReference type="EMBL" id="CAXHTB010000017">
    <property type="protein sequence ID" value="CAL0323335.1"/>
    <property type="molecule type" value="Genomic_DNA"/>
</dbReference>
<organism evidence="7 8">
    <name type="scientific">Lupinus luteus</name>
    <name type="common">European yellow lupine</name>
    <dbReference type="NCBI Taxonomy" id="3873"/>
    <lineage>
        <taxon>Eukaryota</taxon>
        <taxon>Viridiplantae</taxon>
        <taxon>Streptophyta</taxon>
        <taxon>Embryophyta</taxon>
        <taxon>Tracheophyta</taxon>
        <taxon>Spermatophyta</taxon>
        <taxon>Magnoliopsida</taxon>
        <taxon>eudicotyledons</taxon>
        <taxon>Gunneridae</taxon>
        <taxon>Pentapetalae</taxon>
        <taxon>rosids</taxon>
        <taxon>fabids</taxon>
        <taxon>Fabales</taxon>
        <taxon>Fabaceae</taxon>
        <taxon>Papilionoideae</taxon>
        <taxon>50 kb inversion clade</taxon>
        <taxon>genistoids sensu lato</taxon>
        <taxon>core genistoids</taxon>
        <taxon>Genisteae</taxon>
        <taxon>Lupinus</taxon>
    </lineage>
</organism>
<proteinExistence type="inferred from homology"/>
<dbReference type="InterPro" id="IPR044644">
    <property type="entry name" value="DinF-like"/>
</dbReference>
<accession>A0AAV1XNG7</accession>